<dbReference type="EMBL" id="JABXWD010000808">
    <property type="protein sequence ID" value="MBV6343788.1"/>
    <property type="molecule type" value="Genomic_DNA"/>
</dbReference>
<evidence type="ECO:0008006" key="3">
    <source>
        <dbReference type="Google" id="ProtNLM"/>
    </source>
</evidence>
<sequence length="62" mass="7379">SGFHYREIVAISRACGITTRQVENWKYGQRYPDKQRAEDIIEWVKAGKPMEQQRPFPDRPML</sequence>
<evidence type="ECO:0000313" key="1">
    <source>
        <dbReference type="EMBL" id="MBV6343788.1"/>
    </source>
</evidence>
<dbReference type="Proteomes" id="UP001196980">
    <property type="component" value="Unassembled WGS sequence"/>
</dbReference>
<dbReference type="RefSeq" id="WP_218254401.1">
    <property type="nucleotide sequence ID" value="NZ_JABXWD010000808.1"/>
</dbReference>
<proteinExistence type="predicted"/>
<organism evidence="1 2">
    <name type="scientific">Candidatus Magnetobacterium casense</name>
    <dbReference type="NCBI Taxonomy" id="1455061"/>
    <lineage>
        <taxon>Bacteria</taxon>
        <taxon>Pseudomonadati</taxon>
        <taxon>Nitrospirota</taxon>
        <taxon>Thermodesulfovibrionia</taxon>
        <taxon>Thermodesulfovibrionales</taxon>
        <taxon>Candidatus Magnetobacteriaceae</taxon>
        <taxon>Candidatus Magnetobacterium</taxon>
    </lineage>
</organism>
<gene>
    <name evidence="1" type="ORF">HWQ67_19655</name>
</gene>
<reference evidence="1 2" key="1">
    <citation type="journal article" date="2020" name="J Geophys Res Biogeosci">
        <title>Magnetotaxis as an Adaptation to Enable Bacterial Shuttling of Microbial Sulfur and Sulfur Cycling Across Aquatic Oxic#Anoxic Interfaces.</title>
        <authorList>
            <person name="Li J."/>
            <person name="Liu P."/>
            <person name="Wang J."/>
            <person name="Roberts A.P."/>
            <person name="Pan Y."/>
        </authorList>
    </citation>
    <scope>NUCLEOTIDE SEQUENCE [LARGE SCALE GENOMIC DNA]</scope>
    <source>
        <strain evidence="1 2">MYR-1_YQ</strain>
    </source>
</reference>
<feature type="non-terminal residue" evidence="1">
    <location>
        <position position="1"/>
    </location>
</feature>
<evidence type="ECO:0000313" key="2">
    <source>
        <dbReference type="Proteomes" id="UP001196980"/>
    </source>
</evidence>
<comment type="caution">
    <text evidence="1">The sequence shown here is derived from an EMBL/GenBank/DDBJ whole genome shotgun (WGS) entry which is preliminary data.</text>
</comment>
<accession>A0ABS6S5F3</accession>
<protein>
    <recommendedName>
        <fullName evidence="3">HTH cro/C1-type domain-containing protein</fullName>
    </recommendedName>
</protein>
<name>A0ABS6S5F3_9BACT</name>
<keyword evidence="2" id="KW-1185">Reference proteome</keyword>